<evidence type="ECO:0000313" key="3">
    <source>
        <dbReference type="Proteomes" id="UP000735302"/>
    </source>
</evidence>
<feature type="region of interest" description="Disordered" evidence="1">
    <location>
        <begin position="1"/>
        <end position="23"/>
    </location>
</feature>
<gene>
    <name evidence="2" type="ORF">PoB_005989800</name>
</gene>
<accession>A0AAV4CMX9</accession>
<organism evidence="2 3">
    <name type="scientific">Plakobranchus ocellatus</name>
    <dbReference type="NCBI Taxonomy" id="259542"/>
    <lineage>
        <taxon>Eukaryota</taxon>
        <taxon>Metazoa</taxon>
        <taxon>Spiralia</taxon>
        <taxon>Lophotrochozoa</taxon>
        <taxon>Mollusca</taxon>
        <taxon>Gastropoda</taxon>
        <taxon>Heterobranchia</taxon>
        <taxon>Euthyneura</taxon>
        <taxon>Panpulmonata</taxon>
        <taxon>Sacoglossa</taxon>
        <taxon>Placobranchoidea</taxon>
        <taxon>Plakobranchidae</taxon>
        <taxon>Plakobranchus</taxon>
    </lineage>
</organism>
<evidence type="ECO:0000256" key="1">
    <source>
        <dbReference type="SAM" id="MobiDB-lite"/>
    </source>
</evidence>
<protein>
    <submittedName>
        <fullName evidence="2">Uncharacterized protein</fullName>
    </submittedName>
</protein>
<proteinExistence type="predicted"/>
<feature type="compositionally biased region" description="Polar residues" evidence="1">
    <location>
        <begin position="43"/>
        <end position="54"/>
    </location>
</feature>
<reference evidence="2 3" key="1">
    <citation type="journal article" date="2021" name="Elife">
        <title>Chloroplast acquisition without the gene transfer in kleptoplastic sea slugs, Plakobranchus ocellatus.</title>
        <authorList>
            <person name="Maeda T."/>
            <person name="Takahashi S."/>
            <person name="Yoshida T."/>
            <person name="Shimamura S."/>
            <person name="Takaki Y."/>
            <person name="Nagai Y."/>
            <person name="Toyoda A."/>
            <person name="Suzuki Y."/>
            <person name="Arimoto A."/>
            <person name="Ishii H."/>
            <person name="Satoh N."/>
            <person name="Nishiyama T."/>
            <person name="Hasebe M."/>
            <person name="Maruyama T."/>
            <person name="Minagawa J."/>
            <person name="Obokata J."/>
            <person name="Shigenobu S."/>
        </authorList>
    </citation>
    <scope>NUCLEOTIDE SEQUENCE [LARGE SCALE GENOMIC DNA]</scope>
</reference>
<name>A0AAV4CMX9_9GAST</name>
<sequence>MPSSCCPAERNDEIQQTQGQHARTHKEMIVLFHPHLGELRLSGTPSGQGASSGARTRDRSACPGARGGTQTHDRSACPCRSQGQFTMYFGTNASTKM</sequence>
<dbReference type="AlphaFoldDB" id="A0AAV4CMX9"/>
<keyword evidence="3" id="KW-1185">Reference proteome</keyword>
<dbReference type="EMBL" id="BLXT01006771">
    <property type="protein sequence ID" value="GFO33393.1"/>
    <property type="molecule type" value="Genomic_DNA"/>
</dbReference>
<comment type="caution">
    <text evidence="2">The sequence shown here is derived from an EMBL/GenBank/DDBJ whole genome shotgun (WGS) entry which is preliminary data.</text>
</comment>
<feature type="region of interest" description="Disordered" evidence="1">
    <location>
        <begin position="38"/>
        <end position="79"/>
    </location>
</feature>
<evidence type="ECO:0000313" key="2">
    <source>
        <dbReference type="EMBL" id="GFO33393.1"/>
    </source>
</evidence>
<dbReference type="Proteomes" id="UP000735302">
    <property type="component" value="Unassembled WGS sequence"/>
</dbReference>